<sequence length="50" mass="6109">MILIHNEMEEYWVWVEANNHNVELSPPFDFENDAMLWRTRMIHILKKPAV</sequence>
<proteinExistence type="predicted"/>
<dbReference type="EMBL" id="LR797503">
    <property type="protein sequence ID" value="CAB4221505.1"/>
    <property type="molecule type" value="Genomic_DNA"/>
</dbReference>
<reference evidence="1" key="1">
    <citation type="submission" date="2020-05" db="EMBL/GenBank/DDBJ databases">
        <authorList>
            <person name="Chiriac C."/>
            <person name="Salcher M."/>
            <person name="Ghai R."/>
            <person name="Kavagutti S V."/>
        </authorList>
    </citation>
    <scope>NUCLEOTIDE SEQUENCE</scope>
</reference>
<evidence type="ECO:0000313" key="1">
    <source>
        <dbReference type="EMBL" id="CAB4221505.1"/>
    </source>
</evidence>
<name>A0A6J5T1D7_9CAUD</name>
<gene>
    <name evidence="1" type="ORF">UFOVP1636_339</name>
</gene>
<organism evidence="1">
    <name type="scientific">uncultured Caudovirales phage</name>
    <dbReference type="NCBI Taxonomy" id="2100421"/>
    <lineage>
        <taxon>Viruses</taxon>
        <taxon>Duplodnaviria</taxon>
        <taxon>Heunggongvirae</taxon>
        <taxon>Uroviricota</taxon>
        <taxon>Caudoviricetes</taxon>
        <taxon>Peduoviridae</taxon>
        <taxon>Maltschvirus</taxon>
        <taxon>Maltschvirus maltsch</taxon>
    </lineage>
</organism>
<accession>A0A6J5T1D7</accession>
<protein>
    <submittedName>
        <fullName evidence="1">Uncharacterized protein</fullName>
    </submittedName>
</protein>